<keyword evidence="1" id="KW-0175">Coiled coil</keyword>
<sequence>MEQENKQQEVKQTQQGEQHEKPMFTQSQLNSIIGDRVNQVKNKYEAKIQELNKQLEEVMNGNDELKKKAEEYDALSEEFEKFKAKYRTEKIQSKFKEKAKEYDVEYVDAALKLVKDELFQLNIDENGDVEDIDDLVKNLVEQNPFLVVQKKQQPKVLGAPTNPSGKAEKTKEQLLKEAHDRAKRTGRQEDIIRYSQLKRELNK</sequence>
<reference evidence="3 4" key="1">
    <citation type="submission" date="2020-12" db="EMBL/GenBank/DDBJ databases">
        <title>WGS of Thermoactinomyces spp.</title>
        <authorList>
            <person name="Cheng K."/>
        </authorList>
    </citation>
    <scope>NUCLEOTIDE SEQUENCE [LARGE SCALE GENOMIC DNA]</scope>
    <source>
        <strain evidence="4">CICC 10671\DSM 43846</strain>
    </source>
</reference>
<feature type="coiled-coil region" evidence="1">
    <location>
        <begin position="34"/>
        <end position="85"/>
    </location>
</feature>
<evidence type="ECO:0000313" key="3">
    <source>
        <dbReference type="EMBL" id="MBH8594079.1"/>
    </source>
</evidence>
<dbReference type="RefSeq" id="WP_181729164.1">
    <property type="nucleotide sequence ID" value="NZ_JACEIR010000001.1"/>
</dbReference>
<dbReference type="AlphaFoldDB" id="A0A8I1A3F2"/>
<dbReference type="InterPro" id="IPR009636">
    <property type="entry name" value="SCAF"/>
</dbReference>
<name>A0A8I1A3F2_THEIN</name>
<protein>
    <submittedName>
        <fullName evidence="3">Phage scaffolding protein</fullName>
    </submittedName>
</protein>
<comment type="caution">
    <text evidence="3">The sequence shown here is derived from an EMBL/GenBank/DDBJ whole genome shotgun (WGS) entry which is preliminary data.</text>
</comment>
<feature type="region of interest" description="Disordered" evidence="2">
    <location>
        <begin position="151"/>
        <end position="172"/>
    </location>
</feature>
<proteinExistence type="predicted"/>
<gene>
    <name evidence="3" type="ORF">I8U20_01895</name>
</gene>
<evidence type="ECO:0000256" key="1">
    <source>
        <dbReference type="SAM" id="Coils"/>
    </source>
</evidence>
<feature type="region of interest" description="Disordered" evidence="2">
    <location>
        <begin position="1"/>
        <end position="30"/>
    </location>
</feature>
<dbReference type="EMBL" id="JAECVW010000001">
    <property type="protein sequence ID" value="MBH8594079.1"/>
    <property type="molecule type" value="Genomic_DNA"/>
</dbReference>
<dbReference type="Proteomes" id="UP000633619">
    <property type="component" value="Unassembled WGS sequence"/>
</dbReference>
<evidence type="ECO:0000313" key="4">
    <source>
        <dbReference type="Proteomes" id="UP000633619"/>
    </source>
</evidence>
<accession>A0A8I1A3F2</accession>
<organism evidence="3 4">
    <name type="scientific">Thermoactinomyces intermedius</name>
    <dbReference type="NCBI Taxonomy" id="2024"/>
    <lineage>
        <taxon>Bacteria</taxon>
        <taxon>Bacillati</taxon>
        <taxon>Bacillota</taxon>
        <taxon>Bacilli</taxon>
        <taxon>Bacillales</taxon>
        <taxon>Thermoactinomycetaceae</taxon>
        <taxon>Thermoactinomyces</taxon>
    </lineage>
</organism>
<keyword evidence="4" id="KW-1185">Reference proteome</keyword>
<dbReference type="Pfam" id="PF06810">
    <property type="entry name" value="Phage_scaffold"/>
    <property type="match status" value="1"/>
</dbReference>
<evidence type="ECO:0000256" key="2">
    <source>
        <dbReference type="SAM" id="MobiDB-lite"/>
    </source>
</evidence>